<dbReference type="PROSITE" id="PS00141">
    <property type="entry name" value="ASP_PROTEASE"/>
    <property type="match status" value="2"/>
</dbReference>
<dbReference type="PANTHER" id="PTHR47966">
    <property type="entry name" value="BETA-SITE APP-CLEAVING ENZYME, ISOFORM A-RELATED"/>
    <property type="match status" value="1"/>
</dbReference>
<comment type="caution">
    <text evidence="7">The sequence shown here is derived from an EMBL/GenBank/DDBJ whole genome shotgun (WGS) entry which is preliminary data.</text>
</comment>
<keyword evidence="4" id="KW-0645">Protease</keyword>
<dbReference type="PROSITE" id="PS51767">
    <property type="entry name" value="PEPTIDASE_A1"/>
    <property type="match status" value="1"/>
</dbReference>
<evidence type="ECO:0000313" key="8">
    <source>
        <dbReference type="Proteomes" id="UP000298327"/>
    </source>
</evidence>
<dbReference type="InterPro" id="IPR021109">
    <property type="entry name" value="Peptidase_aspartic_dom_sf"/>
</dbReference>
<dbReference type="InterPro" id="IPR033121">
    <property type="entry name" value="PEPTIDASE_A1"/>
</dbReference>
<keyword evidence="5" id="KW-0732">Signal</keyword>
<evidence type="ECO:0000256" key="1">
    <source>
        <dbReference type="ARBA" id="ARBA00007447"/>
    </source>
</evidence>
<evidence type="ECO:0000259" key="6">
    <source>
        <dbReference type="PROSITE" id="PS51767"/>
    </source>
</evidence>
<dbReference type="PANTHER" id="PTHR47966:SF51">
    <property type="entry name" value="BETA-SITE APP-CLEAVING ENZYME, ISOFORM A-RELATED"/>
    <property type="match status" value="1"/>
</dbReference>
<feature type="chain" id="PRO_5021390269" description="Peptidase A1 domain-containing protein" evidence="5">
    <location>
        <begin position="20"/>
        <end position="412"/>
    </location>
</feature>
<sequence length="412" mass="42688">MFPTAALTTLLLLALSVASKPVVIRESHVTLPFAKSVNVTGAHDLVNKDKARAKALRARAEAKLNGAQLSDDAVIGIPVENQAVVYTANVGVGSPATTYSLLIDTGSSNTWVGAGKSYVKTSTSTQTSNRVSVTYGSGSFSGTEFTDTVTLGSGLTISGQSIGVASRSQGFDGFDGILGIGPVDLTVGTLSPGTNTAIPTVTDNLFSKGTITSNLVAVSFEPPTSEADTNGELTFGGTDSSKFTGSITFSSLTSTSPASEFWGINQSIKYGSTTILSTTAGIVDTGTTLVLIASDAFSRYRSATGATEDNQTGLLKLTTAQFNNLQSLFFTTGGTSFELTANAQIWPRALNSAIGGTANGIYLIVNDIGSDSGEGLDFINGFTFLERFYSVFDTANKRVGFATTSFTHATTN</sequence>
<dbReference type="OrthoDB" id="660550at2759"/>
<dbReference type="Proteomes" id="UP000298327">
    <property type="component" value="Unassembled WGS sequence"/>
</dbReference>
<organism evidence="7 8">
    <name type="scientific">Dentipellis fragilis</name>
    <dbReference type="NCBI Taxonomy" id="205917"/>
    <lineage>
        <taxon>Eukaryota</taxon>
        <taxon>Fungi</taxon>
        <taxon>Dikarya</taxon>
        <taxon>Basidiomycota</taxon>
        <taxon>Agaricomycotina</taxon>
        <taxon>Agaricomycetes</taxon>
        <taxon>Russulales</taxon>
        <taxon>Hericiaceae</taxon>
        <taxon>Dentipellis</taxon>
    </lineage>
</organism>
<feature type="active site" evidence="3">
    <location>
        <position position="284"/>
    </location>
</feature>
<dbReference type="Gene3D" id="2.40.70.10">
    <property type="entry name" value="Acid Proteases"/>
    <property type="match status" value="2"/>
</dbReference>
<reference evidence="7 8" key="1">
    <citation type="submission" date="2019-02" db="EMBL/GenBank/DDBJ databases">
        <title>Genome sequencing of the rare red list fungi Dentipellis fragilis.</title>
        <authorList>
            <person name="Buettner E."/>
            <person name="Kellner H."/>
        </authorList>
    </citation>
    <scope>NUCLEOTIDE SEQUENCE [LARGE SCALE GENOMIC DNA]</scope>
    <source>
        <strain evidence="7 8">DSM 105465</strain>
    </source>
</reference>
<dbReference type="InterPro" id="IPR034164">
    <property type="entry name" value="Pepsin-like_dom"/>
</dbReference>
<evidence type="ECO:0000256" key="4">
    <source>
        <dbReference type="RuleBase" id="RU000454"/>
    </source>
</evidence>
<dbReference type="InterPro" id="IPR001461">
    <property type="entry name" value="Aspartic_peptidase_A1"/>
</dbReference>
<comment type="similarity">
    <text evidence="1 4">Belongs to the peptidase A1 family.</text>
</comment>
<dbReference type="AlphaFoldDB" id="A0A4Y9ZB10"/>
<feature type="active site" evidence="3">
    <location>
        <position position="104"/>
    </location>
</feature>
<proteinExistence type="inferred from homology"/>
<accession>A0A4Y9ZB10</accession>
<dbReference type="Pfam" id="PF00026">
    <property type="entry name" value="Asp"/>
    <property type="match status" value="1"/>
</dbReference>
<keyword evidence="2 4" id="KW-0064">Aspartyl protease</keyword>
<evidence type="ECO:0000313" key="7">
    <source>
        <dbReference type="EMBL" id="TFY71340.1"/>
    </source>
</evidence>
<name>A0A4Y9ZB10_9AGAM</name>
<dbReference type="GO" id="GO:0006508">
    <property type="term" value="P:proteolysis"/>
    <property type="evidence" value="ECO:0007669"/>
    <property type="project" value="UniProtKB-KW"/>
</dbReference>
<dbReference type="InterPro" id="IPR001969">
    <property type="entry name" value="Aspartic_peptidase_AS"/>
</dbReference>
<gene>
    <name evidence="7" type="ORF">EVG20_g1666</name>
</gene>
<dbReference type="GO" id="GO:0004190">
    <property type="term" value="F:aspartic-type endopeptidase activity"/>
    <property type="evidence" value="ECO:0007669"/>
    <property type="project" value="UniProtKB-KW"/>
</dbReference>
<protein>
    <recommendedName>
        <fullName evidence="6">Peptidase A1 domain-containing protein</fullName>
    </recommendedName>
</protein>
<evidence type="ECO:0000256" key="2">
    <source>
        <dbReference type="ARBA" id="ARBA00022750"/>
    </source>
</evidence>
<evidence type="ECO:0000256" key="3">
    <source>
        <dbReference type="PIRSR" id="PIRSR601461-1"/>
    </source>
</evidence>
<evidence type="ECO:0000256" key="5">
    <source>
        <dbReference type="SAM" id="SignalP"/>
    </source>
</evidence>
<dbReference type="CDD" id="cd05471">
    <property type="entry name" value="pepsin_like"/>
    <property type="match status" value="1"/>
</dbReference>
<dbReference type="EMBL" id="SEOQ01000056">
    <property type="protein sequence ID" value="TFY71340.1"/>
    <property type="molecule type" value="Genomic_DNA"/>
</dbReference>
<dbReference type="SUPFAM" id="SSF50630">
    <property type="entry name" value="Acid proteases"/>
    <property type="match status" value="1"/>
</dbReference>
<keyword evidence="8" id="KW-1185">Reference proteome</keyword>
<dbReference type="PRINTS" id="PR00792">
    <property type="entry name" value="PEPSIN"/>
</dbReference>
<keyword evidence="4" id="KW-0378">Hydrolase</keyword>
<feature type="signal peptide" evidence="5">
    <location>
        <begin position="1"/>
        <end position="19"/>
    </location>
</feature>
<feature type="domain" description="Peptidase A1" evidence="6">
    <location>
        <begin position="86"/>
        <end position="402"/>
    </location>
</feature>